<evidence type="ECO:0000313" key="2">
    <source>
        <dbReference type="EMBL" id="KAK4764314.1"/>
    </source>
</evidence>
<dbReference type="SUPFAM" id="SSF53474">
    <property type="entry name" value="alpha/beta-Hydrolases"/>
    <property type="match status" value="1"/>
</dbReference>
<dbReference type="AlphaFoldDB" id="A0AAN7QDG8"/>
<evidence type="ECO:0008006" key="4">
    <source>
        <dbReference type="Google" id="ProtNLM"/>
    </source>
</evidence>
<comment type="caution">
    <text evidence="2">The sequence shown here is derived from an EMBL/GenBank/DDBJ whole genome shotgun (WGS) entry which is preliminary data.</text>
</comment>
<dbReference type="PANTHER" id="PTHR43039">
    <property type="entry name" value="ESTERASE-RELATED"/>
    <property type="match status" value="1"/>
</dbReference>
<reference evidence="2 3" key="1">
    <citation type="journal article" date="2023" name="Hortic Res">
        <title>Pangenome of water caltrop reveals structural variations and asymmetric subgenome divergence after allopolyploidization.</title>
        <authorList>
            <person name="Zhang X."/>
            <person name="Chen Y."/>
            <person name="Wang L."/>
            <person name="Yuan Y."/>
            <person name="Fang M."/>
            <person name="Shi L."/>
            <person name="Lu R."/>
            <person name="Comes H.P."/>
            <person name="Ma Y."/>
            <person name="Chen Y."/>
            <person name="Huang G."/>
            <person name="Zhou Y."/>
            <person name="Zheng Z."/>
            <person name="Qiu Y."/>
        </authorList>
    </citation>
    <scope>NUCLEOTIDE SEQUENCE [LARGE SCALE GENOMIC DNA]</scope>
    <source>
        <tissue evidence="2">Roots</tissue>
    </source>
</reference>
<evidence type="ECO:0000313" key="3">
    <source>
        <dbReference type="Proteomes" id="UP001345219"/>
    </source>
</evidence>
<evidence type="ECO:0000256" key="1">
    <source>
        <dbReference type="ARBA" id="ARBA00008645"/>
    </source>
</evidence>
<protein>
    <recommendedName>
        <fullName evidence="4">AB hydrolase-1 domain-containing protein</fullName>
    </recommendedName>
</protein>
<gene>
    <name evidence="2" type="ORF">SAY87_013752</name>
</gene>
<dbReference type="InterPro" id="IPR029058">
    <property type="entry name" value="AB_hydrolase_fold"/>
</dbReference>
<keyword evidence="3" id="KW-1185">Reference proteome</keyword>
<dbReference type="Proteomes" id="UP001345219">
    <property type="component" value="Chromosome 11"/>
</dbReference>
<organism evidence="2 3">
    <name type="scientific">Trapa incisa</name>
    <dbReference type="NCBI Taxonomy" id="236973"/>
    <lineage>
        <taxon>Eukaryota</taxon>
        <taxon>Viridiplantae</taxon>
        <taxon>Streptophyta</taxon>
        <taxon>Embryophyta</taxon>
        <taxon>Tracheophyta</taxon>
        <taxon>Spermatophyta</taxon>
        <taxon>Magnoliopsida</taxon>
        <taxon>eudicotyledons</taxon>
        <taxon>Gunneridae</taxon>
        <taxon>Pentapetalae</taxon>
        <taxon>rosids</taxon>
        <taxon>malvids</taxon>
        <taxon>Myrtales</taxon>
        <taxon>Lythraceae</taxon>
        <taxon>Trapa</taxon>
    </lineage>
</organism>
<name>A0AAN7QDG8_9MYRT</name>
<dbReference type="Gene3D" id="3.40.50.1820">
    <property type="entry name" value="alpha/beta hydrolase"/>
    <property type="match status" value="2"/>
</dbReference>
<accession>A0AAN7QDG8</accession>
<dbReference type="EMBL" id="JAXIOK010000008">
    <property type="protein sequence ID" value="KAK4764314.1"/>
    <property type="molecule type" value="Genomic_DNA"/>
</dbReference>
<comment type="similarity">
    <text evidence="1">Belongs to the AB hydrolase superfamily.</text>
</comment>
<proteinExistence type="inferred from homology"/>
<sequence>MASQSKPLATSMNARIMGSGSTTMVLAHGLGTDQSLWDDLIPFLISSNQYRVLVFDWAFSGAVEDPTLYNPVMHSSYEGFASGPRDGPRGDGGDVSDICGTLHVRDDWQPRLHQKAGAVSKPLPHRRLSPANGYEGGFEASDIELTISAMVSDYAAWVSSFAASIIDPNHPAAVDKVRNSYLRMRPDIAVPLVDAVFHSDYRHILQEVAVPCHIVQTRNDRAAPTSVALYMKKRIGNSTLEMMEVDGHFPQLTAPEQLAQLLHRLSGPAASDTAMGSGGGGGS</sequence>